<accession>A0A9P4JBJ2</accession>
<dbReference type="EMBL" id="ML996081">
    <property type="protein sequence ID" value="KAF2156610.1"/>
    <property type="molecule type" value="Genomic_DNA"/>
</dbReference>
<keyword evidence="3" id="KW-1185">Reference proteome</keyword>
<evidence type="ECO:0000313" key="2">
    <source>
        <dbReference type="EMBL" id="KAF2156610.1"/>
    </source>
</evidence>
<name>A0A9P4JBJ2_9PEZI</name>
<protein>
    <submittedName>
        <fullName evidence="2">Uncharacterized protein</fullName>
    </submittedName>
</protein>
<feature type="region of interest" description="Disordered" evidence="1">
    <location>
        <begin position="59"/>
        <end position="163"/>
    </location>
</feature>
<proteinExistence type="predicted"/>
<sequence length="163" mass="17945">MNKPSSPFLSSLMHWETLGSQQKHMYSQPSPFVRGRQLYSDNSSRGSIAQLSYSIHVPCPCPSSHAPAPTHPPRRSILPDAAPLARSTGRDRTIPHPPGGLHERCNPYRPNRRGPTLASGRGSKLQQRGHSPNPTPLPPSRPNGCHLDPRKDWTGLSSEDDLQ</sequence>
<comment type="caution">
    <text evidence="2">The sequence shown here is derived from an EMBL/GenBank/DDBJ whole genome shotgun (WGS) entry which is preliminary data.</text>
</comment>
<gene>
    <name evidence="2" type="ORF">K461DRAFT_1361</name>
</gene>
<dbReference type="AlphaFoldDB" id="A0A9P4JBJ2"/>
<evidence type="ECO:0000313" key="3">
    <source>
        <dbReference type="Proteomes" id="UP000799439"/>
    </source>
</evidence>
<dbReference type="Proteomes" id="UP000799439">
    <property type="component" value="Unassembled WGS sequence"/>
</dbReference>
<reference evidence="2" key="1">
    <citation type="journal article" date="2020" name="Stud. Mycol.">
        <title>101 Dothideomycetes genomes: a test case for predicting lifestyles and emergence of pathogens.</title>
        <authorList>
            <person name="Haridas S."/>
            <person name="Albert R."/>
            <person name="Binder M."/>
            <person name="Bloem J."/>
            <person name="Labutti K."/>
            <person name="Salamov A."/>
            <person name="Andreopoulos B."/>
            <person name="Baker S."/>
            <person name="Barry K."/>
            <person name="Bills G."/>
            <person name="Bluhm B."/>
            <person name="Cannon C."/>
            <person name="Castanera R."/>
            <person name="Culley D."/>
            <person name="Daum C."/>
            <person name="Ezra D."/>
            <person name="Gonzalez J."/>
            <person name="Henrissat B."/>
            <person name="Kuo A."/>
            <person name="Liang C."/>
            <person name="Lipzen A."/>
            <person name="Lutzoni F."/>
            <person name="Magnuson J."/>
            <person name="Mondo S."/>
            <person name="Nolan M."/>
            <person name="Ohm R."/>
            <person name="Pangilinan J."/>
            <person name="Park H.-J."/>
            <person name="Ramirez L."/>
            <person name="Alfaro M."/>
            <person name="Sun H."/>
            <person name="Tritt A."/>
            <person name="Yoshinaga Y."/>
            <person name="Zwiers L.-H."/>
            <person name="Turgeon B."/>
            <person name="Goodwin S."/>
            <person name="Spatafora J."/>
            <person name="Crous P."/>
            <person name="Grigoriev I."/>
        </authorList>
    </citation>
    <scope>NUCLEOTIDE SEQUENCE</scope>
    <source>
        <strain evidence="2">CBS 260.36</strain>
    </source>
</reference>
<organism evidence="2 3">
    <name type="scientific">Myriangium duriaei CBS 260.36</name>
    <dbReference type="NCBI Taxonomy" id="1168546"/>
    <lineage>
        <taxon>Eukaryota</taxon>
        <taxon>Fungi</taxon>
        <taxon>Dikarya</taxon>
        <taxon>Ascomycota</taxon>
        <taxon>Pezizomycotina</taxon>
        <taxon>Dothideomycetes</taxon>
        <taxon>Dothideomycetidae</taxon>
        <taxon>Myriangiales</taxon>
        <taxon>Myriangiaceae</taxon>
        <taxon>Myriangium</taxon>
    </lineage>
</organism>
<feature type="region of interest" description="Disordered" evidence="1">
    <location>
        <begin position="22"/>
        <end position="45"/>
    </location>
</feature>
<evidence type="ECO:0000256" key="1">
    <source>
        <dbReference type="SAM" id="MobiDB-lite"/>
    </source>
</evidence>